<feature type="domain" description="Fe2OG dioxygenase" evidence="2">
    <location>
        <begin position="241"/>
        <end position="354"/>
    </location>
</feature>
<dbReference type="PANTHER" id="PTHR31212">
    <property type="entry name" value="ALPHA-KETOGLUTARATE-DEPENDENT DIOXYGENASE ALKB HOMOLOG 3"/>
    <property type="match status" value="1"/>
</dbReference>
<evidence type="ECO:0000313" key="4">
    <source>
        <dbReference type="Proteomes" id="UP001178507"/>
    </source>
</evidence>
<feature type="compositionally biased region" description="Basic and acidic residues" evidence="1">
    <location>
        <begin position="84"/>
        <end position="98"/>
    </location>
</feature>
<organism evidence="3 4">
    <name type="scientific">Effrenium voratum</name>
    <dbReference type="NCBI Taxonomy" id="2562239"/>
    <lineage>
        <taxon>Eukaryota</taxon>
        <taxon>Sar</taxon>
        <taxon>Alveolata</taxon>
        <taxon>Dinophyceae</taxon>
        <taxon>Suessiales</taxon>
        <taxon>Symbiodiniaceae</taxon>
        <taxon>Effrenium</taxon>
    </lineage>
</organism>
<gene>
    <name evidence="3" type="ORF">EVOR1521_LOCUS9724</name>
</gene>
<dbReference type="Proteomes" id="UP001178507">
    <property type="component" value="Unassembled WGS sequence"/>
</dbReference>
<dbReference type="Gene3D" id="2.60.120.590">
    <property type="entry name" value="Alpha-ketoglutarate-dependent dioxygenase AlkB-like"/>
    <property type="match status" value="1"/>
</dbReference>
<dbReference type="GO" id="GO:0051213">
    <property type="term" value="F:dioxygenase activity"/>
    <property type="evidence" value="ECO:0007669"/>
    <property type="project" value="InterPro"/>
</dbReference>
<feature type="region of interest" description="Disordered" evidence="1">
    <location>
        <begin position="1"/>
        <end position="20"/>
    </location>
</feature>
<protein>
    <recommendedName>
        <fullName evidence="2">Fe2OG dioxygenase domain-containing protein</fullName>
    </recommendedName>
</protein>
<feature type="region of interest" description="Disordered" evidence="1">
    <location>
        <begin position="69"/>
        <end position="98"/>
    </location>
</feature>
<dbReference type="EMBL" id="CAUJNA010000890">
    <property type="protein sequence ID" value="CAJ1382330.1"/>
    <property type="molecule type" value="Genomic_DNA"/>
</dbReference>
<dbReference type="PROSITE" id="PS51471">
    <property type="entry name" value="FE2OG_OXY"/>
    <property type="match status" value="1"/>
</dbReference>
<feature type="compositionally biased region" description="Polar residues" evidence="1">
    <location>
        <begin position="1"/>
        <end position="10"/>
    </location>
</feature>
<dbReference type="InterPro" id="IPR027450">
    <property type="entry name" value="AlkB-like"/>
</dbReference>
<evidence type="ECO:0000259" key="2">
    <source>
        <dbReference type="PROSITE" id="PS51471"/>
    </source>
</evidence>
<keyword evidence="4" id="KW-1185">Reference proteome</keyword>
<dbReference type="GO" id="GO:0006307">
    <property type="term" value="P:DNA alkylation repair"/>
    <property type="evidence" value="ECO:0007669"/>
    <property type="project" value="InterPro"/>
</dbReference>
<accession>A0AA36I919</accession>
<proteinExistence type="predicted"/>
<dbReference type="InterPro" id="IPR037151">
    <property type="entry name" value="AlkB-like_sf"/>
</dbReference>
<dbReference type="InterPro" id="IPR005123">
    <property type="entry name" value="Oxoglu/Fe-dep_dioxygenase_dom"/>
</dbReference>
<dbReference type="Pfam" id="PF13532">
    <property type="entry name" value="2OG-FeII_Oxy_2"/>
    <property type="match status" value="1"/>
</dbReference>
<evidence type="ECO:0000313" key="3">
    <source>
        <dbReference type="EMBL" id="CAJ1382330.1"/>
    </source>
</evidence>
<dbReference type="SUPFAM" id="SSF51197">
    <property type="entry name" value="Clavaminate synthase-like"/>
    <property type="match status" value="1"/>
</dbReference>
<dbReference type="InterPro" id="IPR032854">
    <property type="entry name" value="ALKBH3"/>
</dbReference>
<name>A0AA36I919_9DINO</name>
<dbReference type="AlphaFoldDB" id="A0AA36I919"/>
<reference evidence="3" key="1">
    <citation type="submission" date="2023-08" db="EMBL/GenBank/DDBJ databases">
        <authorList>
            <person name="Chen Y."/>
            <person name="Shah S."/>
            <person name="Dougan E. K."/>
            <person name="Thang M."/>
            <person name="Chan C."/>
        </authorList>
    </citation>
    <scope>NUCLEOTIDE SEQUENCE</scope>
</reference>
<sequence length="546" mass="61601">MTSLYPQASLTPLLPGPQAVGTQKAQEQECARRRVLLSCHVQDLLSASTETGPTARALVIEKGPAVPEPLAPGLLDEQQLQRSRLPERATRDPAERKASLRRVVPHTWDPWPTPEPSLAQQPLLMLGDHQDSLGAQRVLLWDETRRCFAAHWPALLPADFCSHSFEALMAHGPWEPLHSKKGQVTRETCWYVRGGCRCDYTYGIARVRAKRKQTSAFRAAMEMLLTEVMGRMCPWLPKEAWPNCANLNLYTEAYQSVGWHADDESLFLGRDKDCPIISVSLGARREFWLGLRHEGCCMDPQLKSILEVDLCNGDILTMEGLCQKHCVHFVPCDVRNVAAEAHRARINVTWRWIRDHKQRCPKRLENSAEFFFETHGSPRPARNLSVATWAGQRALAWRTCDECDHDAWRGGRNCVRHQKQWLCRLCFEHMLSGAPPQLRLHARERGPRRPGQRVVEARAAAEAEAEANPGLPVWLDGRVSAAHLPAAPQVSLPMQPMQMQEQLCMMQQVLAQLEGGYRPACPASLYKVHPMGPGSSETKVSYYPDR</sequence>
<dbReference type="PANTHER" id="PTHR31212:SF4">
    <property type="entry name" value="ALPHA-KETOGLUTARATE-DEPENDENT DIOXYGENASE ALKB HOMOLOG 3"/>
    <property type="match status" value="1"/>
</dbReference>
<comment type="caution">
    <text evidence="3">The sequence shown here is derived from an EMBL/GenBank/DDBJ whole genome shotgun (WGS) entry which is preliminary data.</text>
</comment>
<evidence type="ECO:0000256" key="1">
    <source>
        <dbReference type="SAM" id="MobiDB-lite"/>
    </source>
</evidence>